<sequence length="118" mass="13502">MKSFLKKLTLVTICIAMFASLTGCYTAVKPDKDPKKLVQDVKRTNQIKKEKDLITGEVYIRDNRVTATMVFKDDISKEESKKLIDKYVEALKKEYKGMKINVQAVQKDKSIANINVNK</sequence>
<keyword evidence="1" id="KW-0732">Signal</keyword>
<dbReference type="RefSeq" id="WP_032076151.1">
    <property type="nucleotide sequence ID" value="NZ_CP020953.1"/>
</dbReference>
<dbReference type="EMBL" id="CP020953">
    <property type="protein sequence ID" value="AWI03147.1"/>
    <property type="molecule type" value="Genomic_DNA"/>
</dbReference>
<dbReference type="KEGG" id="cdrk:B9W14_01045"/>
<accession>A0A2U8DKC2</accession>
<gene>
    <name evidence="2" type="ORF">B9W14_01045</name>
</gene>
<evidence type="ECO:0000313" key="3">
    <source>
        <dbReference type="Proteomes" id="UP000244910"/>
    </source>
</evidence>
<evidence type="ECO:0008006" key="4">
    <source>
        <dbReference type="Google" id="ProtNLM"/>
    </source>
</evidence>
<proteinExistence type="predicted"/>
<name>A0A2U8DKC2_9CLOT</name>
<evidence type="ECO:0000313" key="2">
    <source>
        <dbReference type="EMBL" id="AWI03147.1"/>
    </source>
</evidence>
<organism evidence="2 3">
    <name type="scientific">Clostridium drakei</name>
    <dbReference type="NCBI Taxonomy" id="332101"/>
    <lineage>
        <taxon>Bacteria</taxon>
        <taxon>Bacillati</taxon>
        <taxon>Bacillota</taxon>
        <taxon>Clostridia</taxon>
        <taxon>Eubacteriales</taxon>
        <taxon>Clostridiaceae</taxon>
        <taxon>Clostridium</taxon>
    </lineage>
</organism>
<feature type="chain" id="PRO_5039128631" description="Lipoprotein" evidence="1">
    <location>
        <begin position="23"/>
        <end position="118"/>
    </location>
</feature>
<evidence type="ECO:0000256" key="1">
    <source>
        <dbReference type="SAM" id="SignalP"/>
    </source>
</evidence>
<dbReference type="OrthoDB" id="1930137at2"/>
<feature type="signal peptide" evidence="1">
    <location>
        <begin position="1"/>
        <end position="22"/>
    </location>
</feature>
<keyword evidence="3" id="KW-1185">Reference proteome</keyword>
<dbReference type="Proteomes" id="UP000244910">
    <property type="component" value="Chromosome"/>
</dbReference>
<dbReference type="AlphaFoldDB" id="A0A2U8DKC2"/>
<protein>
    <recommendedName>
        <fullName evidence="4">Lipoprotein</fullName>
    </recommendedName>
</protein>
<dbReference type="PROSITE" id="PS51257">
    <property type="entry name" value="PROKAR_LIPOPROTEIN"/>
    <property type="match status" value="1"/>
</dbReference>
<reference evidence="3" key="1">
    <citation type="submission" date="2017-04" db="EMBL/GenBank/DDBJ databases">
        <authorList>
            <person name="Song Y."/>
            <person name="Cho B.-K."/>
        </authorList>
    </citation>
    <scope>NUCLEOTIDE SEQUENCE [LARGE SCALE GENOMIC DNA]</scope>
    <source>
        <strain evidence="3">SL1</strain>
    </source>
</reference>